<dbReference type="PANTHER" id="PTHR47939:SF4">
    <property type="entry name" value="PENTACOTRIPEPTIDE-REPEAT REGION OF PRORP DOMAIN-CONTAINING PROTEIN"/>
    <property type="match status" value="1"/>
</dbReference>
<evidence type="ECO:0008006" key="6">
    <source>
        <dbReference type="Google" id="ProtNLM"/>
    </source>
</evidence>
<evidence type="ECO:0000256" key="3">
    <source>
        <dbReference type="PROSITE-ProRule" id="PRU00708"/>
    </source>
</evidence>
<reference evidence="4" key="1">
    <citation type="submission" date="2020-08" db="EMBL/GenBank/DDBJ databases">
        <title>Plant Genome Project.</title>
        <authorList>
            <person name="Zhang R.-G."/>
        </authorList>
    </citation>
    <scope>NUCLEOTIDE SEQUENCE</scope>
    <source>
        <strain evidence="4">WSP0</strain>
        <tissue evidence="4">Leaf</tissue>
    </source>
</reference>
<dbReference type="AlphaFoldDB" id="A0AAV6KQE1"/>
<feature type="repeat" description="PPR" evidence="3">
    <location>
        <begin position="224"/>
        <end position="258"/>
    </location>
</feature>
<keyword evidence="2" id="KW-0677">Repeat</keyword>
<feature type="repeat" description="PPR" evidence="3">
    <location>
        <begin position="329"/>
        <end position="363"/>
    </location>
</feature>
<feature type="repeat" description="PPR" evidence="3">
    <location>
        <begin position="364"/>
        <end position="398"/>
    </location>
</feature>
<dbReference type="NCBIfam" id="TIGR00756">
    <property type="entry name" value="PPR"/>
    <property type="match status" value="8"/>
</dbReference>
<dbReference type="Proteomes" id="UP000823749">
    <property type="component" value="Chromosome 4"/>
</dbReference>
<accession>A0AAV6KQE1</accession>
<gene>
    <name evidence="4" type="ORF">RHGRI_012433</name>
</gene>
<dbReference type="InterPro" id="IPR002885">
    <property type="entry name" value="PPR_rpt"/>
</dbReference>
<feature type="repeat" description="PPR" evidence="3">
    <location>
        <begin position="434"/>
        <end position="468"/>
    </location>
</feature>
<evidence type="ECO:0000256" key="2">
    <source>
        <dbReference type="ARBA" id="ARBA00022737"/>
    </source>
</evidence>
<name>A0AAV6KQE1_9ERIC</name>
<dbReference type="PROSITE" id="PS51375">
    <property type="entry name" value="PPR"/>
    <property type="match status" value="10"/>
</dbReference>
<sequence>MARPPPSFKTLILRQNPPRTIQNPNPQIRTLGGGGGGGEEFVQTHHQNKLEGLTQIAKEVSKVIRTRPRWEQTLISDYPSVNFLDPQFFHEILKQQNNAFLSLRFFYWLSSTNRGFVPDKLLCSVIFDSLVEAKATNAAKSFLGYVDFTPQPDSLERYIRCLCENCDNWSIEEALNVFDHLKEFGFCPALETWNSALFGSVQAGKIDVVWKLYGEMMDNGIVGDVDTVEYLIQAFCIDNNVSKGYELLRQVLEDGFVPSNVAFNKLISGFCKDGKYSSVSALLHTMIAKNCRPDIYTYQEIINNLCKRGVWREGFRIFNDLKDRGYAPNRVMYTTMIHSLCEMKRIGDARKLWFEMVRKGILPNEYTYNALIYGLCKVGYIEDAKELYKEMCCRGYKETTVSYGTMISGLCLHGRTEEACELFQEMDEKGIARDIITYNSMIQGLCKELKIRESMNLLDELLEQGLQPSASTYTSLIEKLCEMEDLDKAKILWRDMQNRGIEPAVCTYDFIITGLSNKGYVAEGMEWLNAMLKSGLRPRKQTFERLIQCLSQGDKLDEVLLVLDYMFNVGYVLRESICQDVVDRLCDKNSLQTLHTETCLGFIMQKEITAPEVSTGSLVATSNQMLIVHVKYLILMPNIFHGGQFSCIGSTFSALWAVLESEVLHVKKGYALSQCTFHSLVDKLCDKNSLHFETCLGGILQKELPQQRWHQIETGHVTDLNKISTLNPFLRLVRSLSVFVDVAGHADVKMWLGFCFRSGLRVFLAAAYLQLSCFCIAMEHPGMSRCPLMNTTLDTYPHPM</sequence>
<keyword evidence="5" id="KW-1185">Reference proteome</keyword>
<dbReference type="Gene3D" id="1.25.40.10">
    <property type="entry name" value="Tetratricopeptide repeat domain"/>
    <property type="match status" value="5"/>
</dbReference>
<comment type="caution">
    <text evidence="4">The sequence shown here is derived from an EMBL/GenBank/DDBJ whole genome shotgun (WGS) entry which is preliminary data.</text>
</comment>
<organism evidence="4 5">
    <name type="scientific">Rhododendron griersonianum</name>
    <dbReference type="NCBI Taxonomy" id="479676"/>
    <lineage>
        <taxon>Eukaryota</taxon>
        <taxon>Viridiplantae</taxon>
        <taxon>Streptophyta</taxon>
        <taxon>Embryophyta</taxon>
        <taxon>Tracheophyta</taxon>
        <taxon>Spermatophyta</taxon>
        <taxon>Magnoliopsida</taxon>
        <taxon>eudicotyledons</taxon>
        <taxon>Gunneridae</taxon>
        <taxon>Pentapetalae</taxon>
        <taxon>asterids</taxon>
        <taxon>Ericales</taxon>
        <taxon>Ericaceae</taxon>
        <taxon>Ericoideae</taxon>
        <taxon>Rhodoreae</taxon>
        <taxon>Rhododendron</taxon>
    </lineage>
</organism>
<feature type="repeat" description="PPR" evidence="3">
    <location>
        <begin position="189"/>
        <end position="223"/>
    </location>
</feature>
<protein>
    <recommendedName>
        <fullName evidence="6">Pentatricopeptide repeat-containing protein</fullName>
    </recommendedName>
</protein>
<dbReference type="EMBL" id="JACTNZ010000004">
    <property type="protein sequence ID" value="KAG5554863.1"/>
    <property type="molecule type" value="Genomic_DNA"/>
</dbReference>
<dbReference type="SUPFAM" id="SSF81901">
    <property type="entry name" value="HCP-like"/>
    <property type="match status" value="1"/>
</dbReference>
<feature type="repeat" description="PPR" evidence="3">
    <location>
        <begin position="259"/>
        <end position="293"/>
    </location>
</feature>
<feature type="repeat" description="PPR" evidence="3">
    <location>
        <begin position="469"/>
        <end position="503"/>
    </location>
</feature>
<evidence type="ECO:0000313" key="5">
    <source>
        <dbReference type="Proteomes" id="UP000823749"/>
    </source>
</evidence>
<dbReference type="Pfam" id="PF13041">
    <property type="entry name" value="PPR_2"/>
    <property type="match status" value="4"/>
</dbReference>
<dbReference type="InterPro" id="IPR011990">
    <property type="entry name" value="TPR-like_helical_dom_sf"/>
</dbReference>
<feature type="repeat" description="PPR" evidence="3">
    <location>
        <begin position="504"/>
        <end position="538"/>
    </location>
</feature>
<feature type="repeat" description="PPR" evidence="3">
    <location>
        <begin position="294"/>
        <end position="328"/>
    </location>
</feature>
<proteinExistence type="inferred from homology"/>
<evidence type="ECO:0000313" key="4">
    <source>
        <dbReference type="EMBL" id="KAG5554863.1"/>
    </source>
</evidence>
<comment type="similarity">
    <text evidence="1">Belongs to the PPR family. P subfamily.</text>
</comment>
<feature type="repeat" description="PPR" evidence="3">
    <location>
        <begin position="399"/>
        <end position="433"/>
    </location>
</feature>
<dbReference type="InterPro" id="IPR050667">
    <property type="entry name" value="PPR-containing_protein"/>
</dbReference>
<evidence type="ECO:0000256" key="1">
    <source>
        <dbReference type="ARBA" id="ARBA00007626"/>
    </source>
</evidence>
<dbReference type="Pfam" id="PF01535">
    <property type="entry name" value="PPR"/>
    <property type="match status" value="1"/>
</dbReference>
<dbReference type="PANTHER" id="PTHR47939">
    <property type="entry name" value="MEMBRANE-ASSOCIATED SALT-INDUCIBLE PROTEIN-LIKE"/>
    <property type="match status" value="1"/>
</dbReference>